<evidence type="ECO:0000313" key="4">
    <source>
        <dbReference type="Proteomes" id="UP000184139"/>
    </source>
</evidence>
<feature type="signal peptide" evidence="1">
    <location>
        <begin position="1"/>
        <end position="22"/>
    </location>
</feature>
<dbReference type="Gene3D" id="3.40.250.10">
    <property type="entry name" value="Rhodanese-like domain"/>
    <property type="match status" value="1"/>
</dbReference>
<dbReference type="InterPro" id="IPR001763">
    <property type="entry name" value="Rhodanese-like_dom"/>
</dbReference>
<evidence type="ECO:0000259" key="2">
    <source>
        <dbReference type="Pfam" id="PF00581"/>
    </source>
</evidence>
<dbReference type="SUPFAM" id="SSF52821">
    <property type="entry name" value="Rhodanese/Cell cycle control phosphatase"/>
    <property type="match status" value="1"/>
</dbReference>
<feature type="chain" id="PRO_5012997077" description="Rhodanese domain-containing protein" evidence="1">
    <location>
        <begin position="23"/>
        <end position="89"/>
    </location>
</feature>
<feature type="domain" description="Rhodanese" evidence="2">
    <location>
        <begin position="30"/>
        <end position="89"/>
    </location>
</feature>
<dbReference type="STRING" id="1121409.SAMN02745124_00541"/>
<name>A0A1M5T139_9BACT</name>
<gene>
    <name evidence="3" type="ORF">SAMN02745124_00541</name>
</gene>
<keyword evidence="1" id="KW-0732">Signal</keyword>
<dbReference type="Pfam" id="PF00581">
    <property type="entry name" value="Rhodanese"/>
    <property type="match status" value="1"/>
</dbReference>
<evidence type="ECO:0000313" key="3">
    <source>
        <dbReference type="EMBL" id="SHH44372.1"/>
    </source>
</evidence>
<proteinExistence type="predicted"/>
<dbReference type="AlphaFoldDB" id="A0A1M5T139"/>
<dbReference type="EMBL" id="FQXS01000002">
    <property type="protein sequence ID" value="SHH44372.1"/>
    <property type="molecule type" value="Genomic_DNA"/>
</dbReference>
<reference evidence="3 4" key="1">
    <citation type="submission" date="2016-11" db="EMBL/GenBank/DDBJ databases">
        <authorList>
            <person name="Jaros S."/>
            <person name="Januszkiewicz K."/>
            <person name="Wedrychowicz H."/>
        </authorList>
    </citation>
    <scope>NUCLEOTIDE SEQUENCE [LARGE SCALE GENOMIC DNA]</scope>
    <source>
        <strain evidence="3 4">DSM 9705</strain>
    </source>
</reference>
<sequence>MMKHLLKLVAVLLIGLAGPLMAAEVPTMDQQELKDRLGSADLVVIDVRTSRDWDASDRKIAGAVREDPNQAFSWAKSYDTTKTIVLYCA</sequence>
<organism evidence="3 4">
    <name type="scientific">Desulfofustis glycolicus DSM 9705</name>
    <dbReference type="NCBI Taxonomy" id="1121409"/>
    <lineage>
        <taxon>Bacteria</taxon>
        <taxon>Pseudomonadati</taxon>
        <taxon>Thermodesulfobacteriota</taxon>
        <taxon>Desulfobulbia</taxon>
        <taxon>Desulfobulbales</taxon>
        <taxon>Desulfocapsaceae</taxon>
        <taxon>Desulfofustis</taxon>
    </lineage>
</organism>
<dbReference type="InterPro" id="IPR036873">
    <property type="entry name" value="Rhodanese-like_dom_sf"/>
</dbReference>
<protein>
    <recommendedName>
        <fullName evidence="2">Rhodanese domain-containing protein</fullName>
    </recommendedName>
</protein>
<dbReference type="Proteomes" id="UP000184139">
    <property type="component" value="Unassembled WGS sequence"/>
</dbReference>
<accession>A0A1M5T139</accession>
<keyword evidence="4" id="KW-1185">Reference proteome</keyword>
<evidence type="ECO:0000256" key="1">
    <source>
        <dbReference type="SAM" id="SignalP"/>
    </source>
</evidence>